<evidence type="ECO:0000313" key="2">
    <source>
        <dbReference type="EMBL" id="KKL46137.1"/>
    </source>
</evidence>
<dbReference type="AlphaFoldDB" id="A0A0F9F4W6"/>
<sequence>MAQFLLLTPLEFWLAIKDKNEFELSKIKPVCEAIRMQTWWLFNIAADRRSKIHKKEKLMIFPWDKEGALKTPQTEEEMKDTMKLMASGKQSKGMGVRGRRLHKEKLRQERLQQQRNRNLKPK</sequence>
<dbReference type="EMBL" id="LAZR01034144">
    <property type="protein sequence ID" value="KKL46137.1"/>
    <property type="molecule type" value="Genomic_DNA"/>
</dbReference>
<proteinExistence type="predicted"/>
<comment type="caution">
    <text evidence="2">The sequence shown here is derived from an EMBL/GenBank/DDBJ whole genome shotgun (WGS) entry which is preliminary data.</text>
</comment>
<organism evidence="2">
    <name type="scientific">marine sediment metagenome</name>
    <dbReference type="NCBI Taxonomy" id="412755"/>
    <lineage>
        <taxon>unclassified sequences</taxon>
        <taxon>metagenomes</taxon>
        <taxon>ecological metagenomes</taxon>
    </lineage>
</organism>
<name>A0A0F9F4W6_9ZZZZ</name>
<gene>
    <name evidence="2" type="ORF">LCGC14_2348570</name>
</gene>
<reference evidence="2" key="1">
    <citation type="journal article" date="2015" name="Nature">
        <title>Complex archaea that bridge the gap between prokaryotes and eukaryotes.</title>
        <authorList>
            <person name="Spang A."/>
            <person name="Saw J.H."/>
            <person name="Jorgensen S.L."/>
            <person name="Zaremba-Niedzwiedzka K."/>
            <person name="Martijn J."/>
            <person name="Lind A.E."/>
            <person name="van Eijk R."/>
            <person name="Schleper C."/>
            <person name="Guy L."/>
            <person name="Ettema T.J."/>
        </authorList>
    </citation>
    <scope>NUCLEOTIDE SEQUENCE</scope>
</reference>
<feature type="region of interest" description="Disordered" evidence="1">
    <location>
        <begin position="85"/>
        <end position="122"/>
    </location>
</feature>
<accession>A0A0F9F4W6</accession>
<evidence type="ECO:0000256" key="1">
    <source>
        <dbReference type="SAM" id="MobiDB-lite"/>
    </source>
</evidence>
<protein>
    <submittedName>
        <fullName evidence="2">Uncharacterized protein</fullName>
    </submittedName>
</protein>